<dbReference type="Gene3D" id="3.20.20.70">
    <property type="entry name" value="Aldolase class I"/>
    <property type="match status" value="1"/>
</dbReference>
<dbReference type="PANTHER" id="PTHR21139:SF42">
    <property type="entry name" value="TRIOSEPHOSPHATE ISOMERASE"/>
    <property type="match status" value="1"/>
</dbReference>
<keyword evidence="2 3" id="KW-0413">Isomerase</keyword>
<keyword evidence="3" id="KW-0324">Glycolysis</keyword>
<protein>
    <recommendedName>
        <fullName evidence="3">Triosephosphate isomerase</fullName>
        <ecNumber evidence="3">5.3.1.1</ecNumber>
    </recommendedName>
</protein>
<proteinExistence type="inferred from homology"/>
<dbReference type="SUPFAM" id="SSF51351">
    <property type="entry name" value="Triosephosphate isomerase (TIM)"/>
    <property type="match status" value="1"/>
</dbReference>
<evidence type="ECO:0000256" key="2">
    <source>
        <dbReference type="ARBA" id="ARBA00023235"/>
    </source>
</evidence>
<sequence length="260" mass="28173">MKTRTPLVMANWKQHGSEAALTDWLTSVSAIDLPEICRVLCVPLPYLAKLRQQRAELQSQVQAGAQLVSAFRGGAYTGEVSAAMLSEFQVAYSLIGHSERRQWFDETASARRGQLSALWQAGITPVLCVGETALEHQQGQTCEVLMRQLAEVLDGQATAGPLVLAYEPVFAIGSGKPLSAQSAQQMHQQLRLMLKRWYSAADCQRIRILYGGSVNNQNAGEYLRQDDIDGVLVGSGSLQAGAFNALCHAVVHAVTPLVPA</sequence>
<keyword evidence="3" id="KW-0963">Cytoplasm</keyword>
<comment type="pathway">
    <text evidence="3">Carbohydrate degradation; glycolysis; D-glyceraldehyde 3-phosphate from glycerone phosphate: step 1/1.</text>
</comment>
<dbReference type="PROSITE" id="PS51440">
    <property type="entry name" value="TIM_2"/>
    <property type="match status" value="1"/>
</dbReference>
<dbReference type="EC" id="5.3.1.1" evidence="3"/>
<comment type="catalytic activity">
    <reaction evidence="3">
        <text>D-glyceraldehyde 3-phosphate = dihydroxyacetone phosphate</text>
        <dbReference type="Rhea" id="RHEA:18585"/>
        <dbReference type="ChEBI" id="CHEBI:57642"/>
        <dbReference type="ChEBI" id="CHEBI:59776"/>
        <dbReference type="EC" id="5.3.1.1"/>
    </reaction>
</comment>
<evidence type="ECO:0000256" key="1">
    <source>
        <dbReference type="ARBA" id="ARBA00007422"/>
    </source>
</evidence>
<comment type="subcellular location">
    <subcellularLocation>
        <location evidence="3">Cytoplasm</location>
    </subcellularLocation>
</comment>
<dbReference type="InterPro" id="IPR013785">
    <property type="entry name" value="Aldolase_TIM"/>
</dbReference>
<keyword evidence="3" id="KW-0312">Gluconeogenesis</keyword>
<dbReference type="NCBIfam" id="TIGR00419">
    <property type="entry name" value="tim"/>
    <property type="match status" value="1"/>
</dbReference>
<keyword evidence="5" id="KW-1185">Reference proteome</keyword>
<accession>A0ABV6BFQ0</accession>
<dbReference type="PANTHER" id="PTHR21139">
    <property type="entry name" value="TRIOSEPHOSPHATE ISOMERASE"/>
    <property type="match status" value="1"/>
</dbReference>
<dbReference type="CDD" id="cd00311">
    <property type="entry name" value="TIM"/>
    <property type="match status" value="1"/>
</dbReference>
<evidence type="ECO:0000313" key="4">
    <source>
        <dbReference type="EMBL" id="MFC0049700.1"/>
    </source>
</evidence>
<dbReference type="RefSeq" id="WP_377246058.1">
    <property type="nucleotide sequence ID" value="NZ_JBHLXP010000004.1"/>
</dbReference>
<dbReference type="InterPro" id="IPR035990">
    <property type="entry name" value="TIM_sf"/>
</dbReference>
<evidence type="ECO:0000313" key="5">
    <source>
        <dbReference type="Proteomes" id="UP001589813"/>
    </source>
</evidence>
<dbReference type="InterPro" id="IPR000652">
    <property type="entry name" value="Triosephosphate_isomerase"/>
</dbReference>
<dbReference type="EMBL" id="JBHLXP010000004">
    <property type="protein sequence ID" value="MFC0049700.1"/>
    <property type="molecule type" value="Genomic_DNA"/>
</dbReference>
<dbReference type="GO" id="GO:0004807">
    <property type="term" value="F:triose-phosphate isomerase activity"/>
    <property type="evidence" value="ECO:0007669"/>
    <property type="project" value="UniProtKB-EC"/>
</dbReference>
<dbReference type="Pfam" id="PF00121">
    <property type="entry name" value="TIM"/>
    <property type="match status" value="1"/>
</dbReference>
<organism evidence="4 5">
    <name type="scientific">Rheinheimera tilapiae</name>
    <dbReference type="NCBI Taxonomy" id="875043"/>
    <lineage>
        <taxon>Bacteria</taxon>
        <taxon>Pseudomonadati</taxon>
        <taxon>Pseudomonadota</taxon>
        <taxon>Gammaproteobacteria</taxon>
        <taxon>Chromatiales</taxon>
        <taxon>Chromatiaceae</taxon>
        <taxon>Rheinheimera</taxon>
    </lineage>
</organism>
<comment type="pathway">
    <text evidence="3">Carbohydrate biosynthesis; gluconeogenesis.</text>
</comment>
<evidence type="ECO:0000256" key="3">
    <source>
        <dbReference type="RuleBase" id="RU363013"/>
    </source>
</evidence>
<comment type="caution">
    <text evidence="4">The sequence shown here is derived from an EMBL/GenBank/DDBJ whole genome shotgun (WGS) entry which is preliminary data.</text>
</comment>
<reference evidence="4 5" key="1">
    <citation type="submission" date="2024-09" db="EMBL/GenBank/DDBJ databases">
        <authorList>
            <person name="Sun Q."/>
            <person name="Mori K."/>
        </authorList>
    </citation>
    <scope>NUCLEOTIDE SEQUENCE [LARGE SCALE GENOMIC DNA]</scope>
    <source>
        <strain evidence="4 5">KCTC 23315</strain>
    </source>
</reference>
<gene>
    <name evidence="4" type="primary">tpiA</name>
    <name evidence="4" type="ORF">ACFFJP_15485</name>
</gene>
<comment type="subunit">
    <text evidence="3">Homodimer.</text>
</comment>
<comment type="similarity">
    <text evidence="1 3">Belongs to the triosephosphate isomerase family.</text>
</comment>
<dbReference type="Proteomes" id="UP001589813">
    <property type="component" value="Unassembled WGS sequence"/>
</dbReference>
<name>A0ABV6BFQ0_9GAMM</name>